<dbReference type="InterPro" id="IPR038765">
    <property type="entry name" value="Papain-like_cys_pep_sf"/>
</dbReference>
<sequence length="326" mass="36764">MKTQAQAKNYILSHENVGVDWDGYYGFQCMDLAVDYLYTMTDSSVIMKGNAIDSINNYFGNYATIYRNTPDFIPQLGDLAVWTTGSYSVYGHISIVYSGNMQSFVSLDQNWNAIGSMGNPAHFVTHSYDNVTHFIRPNFTSSIDDGNNNTSDKDISYSELYGRFTANTTLKVRRLSPSTSAPATNESNYLNSGDTVYFDRIYSNEGYWWIRFQINGANVYAYVGDKTNGATFNQDLKNGKIYGSIPYIDDGSKPSGEAEIPDRIPRQNTYIFKGNVSSYKNVQVIRYGSLQEGFKFVPTANTFYVTQPLNIYEVHNGFCRVHPSDN</sequence>
<dbReference type="SUPFAM" id="SSF54001">
    <property type="entry name" value="Cysteine proteinases"/>
    <property type="match status" value="1"/>
</dbReference>
<evidence type="ECO:0000259" key="1">
    <source>
        <dbReference type="PROSITE" id="PS50911"/>
    </source>
</evidence>
<comment type="caution">
    <text evidence="2">The sequence shown here is derived from an EMBL/GenBank/DDBJ whole genome shotgun (WGS) entry which is preliminary data.</text>
</comment>
<accession>A0A3E0IM44</accession>
<dbReference type="Gene3D" id="3.90.1720.10">
    <property type="entry name" value="endopeptidase domain like (from Nostoc punctiforme)"/>
    <property type="match status" value="1"/>
</dbReference>
<dbReference type="Pfam" id="PF05257">
    <property type="entry name" value="CHAP"/>
    <property type="match status" value="1"/>
</dbReference>
<feature type="domain" description="Peptidase C51" evidence="1">
    <location>
        <begin position="4"/>
        <end position="136"/>
    </location>
</feature>
<dbReference type="Pfam" id="PF25606">
    <property type="entry name" value="SH3b_P2"/>
    <property type="match status" value="1"/>
</dbReference>
<reference evidence="2 3" key="1">
    <citation type="journal article" date="2018" name="Vet. Microbiol.">
        <title>Characterisation of Staphylococcus felis isolated from cats using whole genome sequencing.</title>
        <authorList>
            <person name="Worthing K."/>
            <person name="Pang S."/>
            <person name="Trott D.J."/>
            <person name="Abraham S."/>
            <person name="Coombs G.W."/>
            <person name="Jordan D."/>
            <person name="McIntyre L."/>
            <person name="Davies M.R."/>
            <person name="Norris J."/>
        </authorList>
    </citation>
    <scope>NUCLEOTIDE SEQUENCE [LARGE SCALE GENOMIC DNA]</scope>
    <source>
        <strain evidence="2 3">F9</strain>
    </source>
</reference>
<protein>
    <recommendedName>
        <fullName evidence="1">Peptidase C51 domain-containing protein</fullName>
    </recommendedName>
</protein>
<dbReference type="EMBL" id="QKXQ01000527">
    <property type="protein sequence ID" value="REH91630.1"/>
    <property type="molecule type" value="Genomic_DNA"/>
</dbReference>
<evidence type="ECO:0000313" key="3">
    <source>
        <dbReference type="Proteomes" id="UP000256562"/>
    </source>
</evidence>
<gene>
    <name evidence="2" type="ORF">DOS83_11200</name>
</gene>
<proteinExistence type="predicted"/>
<dbReference type="InterPro" id="IPR007921">
    <property type="entry name" value="CHAP_dom"/>
</dbReference>
<organism evidence="2 3">
    <name type="scientific">Staphylococcus felis</name>
    <dbReference type="NCBI Taxonomy" id="46127"/>
    <lineage>
        <taxon>Bacteria</taxon>
        <taxon>Bacillati</taxon>
        <taxon>Bacillota</taxon>
        <taxon>Bacilli</taxon>
        <taxon>Bacillales</taxon>
        <taxon>Staphylococcaceae</taxon>
        <taxon>Staphylococcus</taxon>
    </lineage>
</organism>
<feature type="non-terminal residue" evidence="2">
    <location>
        <position position="326"/>
    </location>
</feature>
<dbReference type="InterPro" id="IPR057958">
    <property type="entry name" value="SH3b_P2_dom"/>
</dbReference>
<evidence type="ECO:0000313" key="2">
    <source>
        <dbReference type="EMBL" id="REH91630.1"/>
    </source>
</evidence>
<dbReference type="Gene3D" id="2.30.30.40">
    <property type="entry name" value="SH3 Domains"/>
    <property type="match status" value="1"/>
</dbReference>
<dbReference type="RefSeq" id="WP_142748257.1">
    <property type="nucleotide sequence ID" value="NZ_QKXQ01000527.1"/>
</dbReference>
<dbReference type="Proteomes" id="UP000256562">
    <property type="component" value="Unassembled WGS sequence"/>
</dbReference>
<dbReference type="PROSITE" id="PS50911">
    <property type="entry name" value="CHAP"/>
    <property type="match status" value="1"/>
</dbReference>
<dbReference type="AlphaFoldDB" id="A0A3E0IM44"/>
<name>A0A3E0IM44_9STAP</name>
<dbReference type="OrthoDB" id="2195319at2"/>